<keyword evidence="4" id="KW-0997">Cell inner membrane</keyword>
<keyword evidence="2 8" id="KW-0813">Transport</keyword>
<protein>
    <submittedName>
        <fullName evidence="10">ABC transporter permease subunit</fullName>
    </submittedName>
</protein>
<feature type="transmembrane region" description="Helical" evidence="8">
    <location>
        <begin position="222"/>
        <end position="241"/>
    </location>
</feature>
<evidence type="ECO:0000313" key="11">
    <source>
        <dbReference type="Proteomes" id="UP000805841"/>
    </source>
</evidence>
<gene>
    <name evidence="10" type="ORF">HAQ05_17540</name>
</gene>
<keyword evidence="6 8" id="KW-1133">Transmembrane helix</keyword>
<reference evidence="10 11" key="1">
    <citation type="journal article" date="2020" name="Insects">
        <title>Bacteria Belonging to Pseudomonas typographi sp. nov. from the Bark Beetle Ips typographus Have Genomic Potential to Aid in the Host Ecology.</title>
        <authorList>
            <person name="Peral-Aranega E."/>
            <person name="Saati-Santamaria Z."/>
            <person name="Kolarik M."/>
            <person name="Rivas R."/>
            <person name="Garcia-Fraile P."/>
        </authorList>
    </citation>
    <scope>NUCLEOTIDE SEQUENCE [LARGE SCALE GENOMIC DNA]</scope>
    <source>
        <strain evidence="10 11">CA3A</strain>
    </source>
</reference>
<accession>A0ABR7Z564</accession>
<evidence type="ECO:0000256" key="7">
    <source>
        <dbReference type="ARBA" id="ARBA00023136"/>
    </source>
</evidence>
<evidence type="ECO:0000256" key="4">
    <source>
        <dbReference type="ARBA" id="ARBA00022519"/>
    </source>
</evidence>
<evidence type="ECO:0000256" key="6">
    <source>
        <dbReference type="ARBA" id="ARBA00022989"/>
    </source>
</evidence>
<dbReference type="EMBL" id="JAAOCA010000022">
    <property type="protein sequence ID" value="MBD1600498.1"/>
    <property type="molecule type" value="Genomic_DNA"/>
</dbReference>
<keyword evidence="5 8" id="KW-0812">Transmembrane</keyword>
<dbReference type="InterPro" id="IPR035906">
    <property type="entry name" value="MetI-like_sf"/>
</dbReference>
<keyword evidence="7 8" id="KW-0472">Membrane</keyword>
<evidence type="ECO:0000259" key="9">
    <source>
        <dbReference type="PROSITE" id="PS50928"/>
    </source>
</evidence>
<dbReference type="Gene3D" id="1.10.3720.10">
    <property type="entry name" value="MetI-like"/>
    <property type="match status" value="1"/>
</dbReference>
<proteinExistence type="inferred from homology"/>
<keyword evidence="11" id="KW-1185">Reference proteome</keyword>
<name>A0ABR7Z564_9PSED</name>
<dbReference type="InterPro" id="IPR000515">
    <property type="entry name" value="MetI-like"/>
</dbReference>
<dbReference type="PANTHER" id="PTHR43357:SF4">
    <property type="entry name" value="INNER MEMBRANE ABC TRANSPORTER PERMEASE PROTEIN YDCV"/>
    <property type="match status" value="1"/>
</dbReference>
<feature type="transmembrane region" description="Helical" evidence="8">
    <location>
        <begin position="121"/>
        <end position="141"/>
    </location>
</feature>
<evidence type="ECO:0000256" key="8">
    <source>
        <dbReference type="RuleBase" id="RU363032"/>
    </source>
</evidence>
<dbReference type="PROSITE" id="PS50928">
    <property type="entry name" value="ABC_TM1"/>
    <property type="match status" value="1"/>
</dbReference>
<feature type="domain" description="ABC transmembrane type-1" evidence="9">
    <location>
        <begin position="52"/>
        <end position="242"/>
    </location>
</feature>
<evidence type="ECO:0000256" key="2">
    <source>
        <dbReference type="ARBA" id="ARBA00022448"/>
    </source>
</evidence>
<evidence type="ECO:0000256" key="1">
    <source>
        <dbReference type="ARBA" id="ARBA00004429"/>
    </source>
</evidence>
<feature type="transmembrane region" description="Helical" evidence="8">
    <location>
        <begin position="48"/>
        <end position="75"/>
    </location>
</feature>
<organism evidence="10 11">
    <name type="scientific">Pseudomonas typographi</name>
    <dbReference type="NCBI Taxonomy" id="2715964"/>
    <lineage>
        <taxon>Bacteria</taxon>
        <taxon>Pseudomonadati</taxon>
        <taxon>Pseudomonadota</taxon>
        <taxon>Gammaproteobacteria</taxon>
        <taxon>Pseudomonadales</taxon>
        <taxon>Pseudomonadaceae</taxon>
        <taxon>Pseudomonas</taxon>
    </lineage>
</organism>
<comment type="subcellular location">
    <subcellularLocation>
        <location evidence="1">Cell inner membrane</location>
        <topology evidence="1">Multi-pass membrane protein</topology>
    </subcellularLocation>
    <subcellularLocation>
        <location evidence="8">Cell membrane</location>
        <topology evidence="8">Multi-pass membrane protein</topology>
    </subcellularLocation>
</comment>
<evidence type="ECO:0000256" key="3">
    <source>
        <dbReference type="ARBA" id="ARBA00022475"/>
    </source>
</evidence>
<dbReference type="Pfam" id="PF00528">
    <property type="entry name" value="BPD_transp_1"/>
    <property type="match status" value="1"/>
</dbReference>
<comment type="similarity">
    <text evidence="8">Belongs to the binding-protein-dependent transport system permease family.</text>
</comment>
<feature type="transmembrane region" description="Helical" evidence="8">
    <location>
        <begin position="87"/>
        <end position="109"/>
    </location>
</feature>
<evidence type="ECO:0000313" key="10">
    <source>
        <dbReference type="EMBL" id="MBD1600498.1"/>
    </source>
</evidence>
<dbReference type="Proteomes" id="UP000805841">
    <property type="component" value="Unassembled WGS sequence"/>
</dbReference>
<dbReference type="CDD" id="cd06261">
    <property type="entry name" value="TM_PBP2"/>
    <property type="match status" value="1"/>
</dbReference>
<comment type="caution">
    <text evidence="10">The sequence shown here is derived from an EMBL/GenBank/DDBJ whole genome shotgun (WGS) entry which is preliminary data.</text>
</comment>
<sequence length="253" mass="26954">MALLAMLFVLAPLLISLAISLSPGPFATFPPTGITLAWYAKILHSRDFLASLGLSFGLAMVSTFIALLVGVPASLAIVRGRGLPGMALVEALLLSPLLLPVLITGLSLLQFTAWTGISNTLVNMSIGYVVVIIPYIIRTVVTSLKLVNYSLEEAARTLGASALVAFMKVTLIQIAPGIMAGALFAFMISLDNLTISIWFTNAEINPLPIYMMKRMDSVFDPSIAAMSGVMLLVGTCVVLLLERLVGLRRSMGI</sequence>
<feature type="transmembrane region" description="Helical" evidence="8">
    <location>
        <begin position="162"/>
        <end position="188"/>
    </location>
</feature>
<dbReference type="PANTHER" id="PTHR43357">
    <property type="entry name" value="INNER MEMBRANE ABC TRANSPORTER PERMEASE PROTEIN YDCV"/>
    <property type="match status" value="1"/>
</dbReference>
<evidence type="ECO:0000256" key="5">
    <source>
        <dbReference type="ARBA" id="ARBA00022692"/>
    </source>
</evidence>
<keyword evidence="3" id="KW-1003">Cell membrane</keyword>
<dbReference type="SUPFAM" id="SSF161098">
    <property type="entry name" value="MetI-like"/>
    <property type="match status" value="1"/>
</dbReference>